<keyword evidence="3" id="KW-1185">Reference proteome</keyword>
<accession>A0AAD9ZRY2</accession>
<sequence>MLSVLVNGSPSRQFGVRRGLLQGDPLSPFLFNVAVEGLSALFRKAEAMDLLKGVYFGEGAVHVSHLQFADDTILFLQPREDYLMHTRHILRCFEVASGLHINFKKSCVVKVRKSDQRKINWAVKFRCASASLPITYLGLPLGGLPYSKIFW</sequence>
<dbReference type="InterPro" id="IPR000477">
    <property type="entry name" value="RT_dom"/>
</dbReference>
<feature type="domain" description="Reverse transcriptase" evidence="1">
    <location>
        <begin position="1"/>
        <end position="141"/>
    </location>
</feature>
<reference evidence="2" key="1">
    <citation type="journal article" date="2023" name="Plant J.">
        <title>Genome sequences and population genomics provide insights into the demographic history, inbreeding, and mutation load of two 'living fossil' tree species of Dipteronia.</title>
        <authorList>
            <person name="Feng Y."/>
            <person name="Comes H.P."/>
            <person name="Chen J."/>
            <person name="Zhu S."/>
            <person name="Lu R."/>
            <person name="Zhang X."/>
            <person name="Li P."/>
            <person name="Qiu J."/>
            <person name="Olsen K.M."/>
            <person name="Qiu Y."/>
        </authorList>
    </citation>
    <scope>NUCLEOTIDE SEQUENCE</scope>
    <source>
        <strain evidence="2">NBL</strain>
    </source>
</reference>
<dbReference type="PANTHER" id="PTHR33116:SF75">
    <property type="entry name" value="RIBONUCLEASE H PROTEIN"/>
    <property type="match status" value="1"/>
</dbReference>
<evidence type="ECO:0000259" key="1">
    <source>
        <dbReference type="PROSITE" id="PS50878"/>
    </source>
</evidence>
<protein>
    <recommendedName>
        <fullName evidence="1">Reverse transcriptase domain-containing protein</fullName>
    </recommendedName>
</protein>
<gene>
    <name evidence="2" type="ORF">Dsin_029161</name>
</gene>
<comment type="caution">
    <text evidence="2">The sequence shown here is derived from an EMBL/GenBank/DDBJ whole genome shotgun (WGS) entry which is preliminary data.</text>
</comment>
<evidence type="ECO:0000313" key="2">
    <source>
        <dbReference type="EMBL" id="KAK3189600.1"/>
    </source>
</evidence>
<proteinExistence type="predicted"/>
<dbReference type="SUPFAM" id="SSF56672">
    <property type="entry name" value="DNA/RNA polymerases"/>
    <property type="match status" value="1"/>
</dbReference>
<dbReference type="Proteomes" id="UP001281410">
    <property type="component" value="Unassembled WGS sequence"/>
</dbReference>
<dbReference type="AlphaFoldDB" id="A0AAD9ZRY2"/>
<name>A0AAD9ZRY2_9ROSI</name>
<organism evidence="2 3">
    <name type="scientific">Dipteronia sinensis</name>
    <dbReference type="NCBI Taxonomy" id="43782"/>
    <lineage>
        <taxon>Eukaryota</taxon>
        <taxon>Viridiplantae</taxon>
        <taxon>Streptophyta</taxon>
        <taxon>Embryophyta</taxon>
        <taxon>Tracheophyta</taxon>
        <taxon>Spermatophyta</taxon>
        <taxon>Magnoliopsida</taxon>
        <taxon>eudicotyledons</taxon>
        <taxon>Gunneridae</taxon>
        <taxon>Pentapetalae</taxon>
        <taxon>rosids</taxon>
        <taxon>malvids</taxon>
        <taxon>Sapindales</taxon>
        <taxon>Sapindaceae</taxon>
        <taxon>Hippocastanoideae</taxon>
        <taxon>Acereae</taxon>
        <taxon>Dipteronia</taxon>
    </lineage>
</organism>
<dbReference type="Pfam" id="PF00078">
    <property type="entry name" value="RVT_1"/>
    <property type="match status" value="1"/>
</dbReference>
<dbReference type="EMBL" id="JANJYJ010000009">
    <property type="protein sequence ID" value="KAK3189600.1"/>
    <property type="molecule type" value="Genomic_DNA"/>
</dbReference>
<dbReference type="PANTHER" id="PTHR33116">
    <property type="entry name" value="REVERSE TRANSCRIPTASE ZINC-BINDING DOMAIN-CONTAINING PROTEIN-RELATED-RELATED"/>
    <property type="match status" value="1"/>
</dbReference>
<dbReference type="PROSITE" id="PS50878">
    <property type="entry name" value="RT_POL"/>
    <property type="match status" value="1"/>
</dbReference>
<dbReference type="InterPro" id="IPR043502">
    <property type="entry name" value="DNA/RNA_pol_sf"/>
</dbReference>
<evidence type="ECO:0000313" key="3">
    <source>
        <dbReference type="Proteomes" id="UP001281410"/>
    </source>
</evidence>